<dbReference type="RefSeq" id="WP_137016313.1">
    <property type="nucleotide sequence ID" value="NZ_SZNS01000006.1"/>
</dbReference>
<dbReference type="Pfam" id="PF05163">
    <property type="entry name" value="DinB"/>
    <property type="match status" value="1"/>
</dbReference>
<evidence type="ECO:0000256" key="3">
    <source>
        <dbReference type="PIRSR" id="PIRSR607837-1"/>
    </source>
</evidence>
<dbReference type="PANTHER" id="PTHR37302">
    <property type="entry name" value="SLR1116 PROTEIN"/>
    <property type="match status" value="1"/>
</dbReference>
<dbReference type="SUPFAM" id="SSF109854">
    <property type="entry name" value="DinB/YfiT-like putative metalloenzymes"/>
    <property type="match status" value="1"/>
</dbReference>
<dbReference type="InterPro" id="IPR007837">
    <property type="entry name" value="DinB"/>
</dbReference>
<sequence length="152" mass="17802">MLILFNYNWQVRNDWFKWCRSLPCEELKRQRIGGMGNILKTLAHIIDVECSWIRAIQGKPDVAIDLEAYDTIEKVEDLSTRYHSEVIDYLNSHAIEKENGMIQPSWMEGTYEKGRILRHLIAHEIHHIGQLSIWSREMGIEPVSASLIDRDL</sequence>
<accession>A0A9X8ZET5</accession>
<comment type="similarity">
    <text evidence="1">Belongs to the DinB family.</text>
</comment>
<name>A0A9X8ZET5_9BACI</name>
<dbReference type="Gene3D" id="1.20.120.450">
    <property type="entry name" value="dinb family like domain"/>
    <property type="match status" value="1"/>
</dbReference>
<feature type="binding site" evidence="3">
    <location>
        <position position="123"/>
    </location>
    <ligand>
        <name>a divalent metal cation</name>
        <dbReference type="ChEBI" id="CHEBI:60240"/>
    </ligand>
</feature>
<dbReference type="GO" id="GO:0046872">
    <property type="term" value="F:metal ion binding"/>
    <property type="evidence" value="ECO:0007669"/>
    <property type="project" value="UniProtKB-KW"/>
</dbReference>
<evidence type="ECO:0000313" key="4">
    <source>
        <dbReference type="EMBL" id="TKH09180.1"/>
    </source>
</evidence>
<reference evidence="4 5" key="1">
    <citation type="journal article" date="2019" name="Environ. Microbiol.">
        <title>An active ?-lactamase is a part of an orchestrated cell wall stress resistance network of Bacillus subtilis and related rhizosphere species.</title>
        <authorList>
            <person name="Bucher T."/>
            <person name="Keren-Paz A."/>
            <person name="Hausser J."/>
            <person name="Olender T."/>
            <person name="Cytryn E."/>
            <person name="Kolodkin-Gal I."/>
        </authorList>
    </citation>
    <scope>NUCLEOTIDE SEQUENCE [LARGE SCALE GENOMIC DNA]</scope>
    <source>
        <strain evidence="4 5">I4</strain>
    </source>
</reference>
<protein>
    <submittedName>
        <fullName evidence="4">DUF664 domain-containing protein</fullName>
    </submittedName>
</protein>
<evidence type="ECO:0000256" key="1">
    <source>
        <dbReference type="ARBA" id="ARBA00008635"/>
    </source>
</evidence>
<keyword evidence="2 3" id="KW-0479">Metal-binding</keyword>
<dbReference type="PANTHER" id="PTHR37302:SF3">
    <property type="entry name" value="DAMAGE-INDUCIBLE PROTEIN DINB"/>
    <property type="match status" value="1"/>
</dbReference>
<dbReference type="AlphaFoldDB" id="A0A9X8ZET5"/>
<feature type="binding site" evidence="3">
    <location>
        <position position="127"/>
    </location>
    <ligand>
        <name>a divalent metal cation</name>
        <dbReference type="ChEBI" id="CHEBI:60240"/>
    </ligand>
</feature>
<proteinExistence type="inferred from homology"/>
<evidence type="ECO:0000313" key="5">
    <source>
        <dbReference type="Proteomes" id="UP000309170"/>
    </source>
</evidence>
<evidence type="ECO:0000256" key="2">
    <source>
        <dbReference type="ARBA" id="ARBA00022723"/>
    </source>
</evidence>
<dbReference type="OrthoDB" id="25666at2"/>
<dbReference type="Proteomes" id="UP000309170">
    <property type="component" value="Unassembled WGS sequence"/>
</dbReference>
<gene>
    <name evidence="4" type="ORF">FC678_18125</name>
</gene>
<organism evidence="4 5">
    <name type="scientific">Peribacillus simplex</name>
    <dbReference type="NCBI Taxonomy" id="1478"/>
    <lineage>
        <taxon>Bacteria</taxon>
        <taxon>Bacillati</taxon>
        <taxon>Bacillota</taxon>
        <taxon>Bacilli</taxon>
        <taxon>Bacillales</taxon>
        <taxon>Bacillaceae</taxon>
        <taxon>Peribacillus</taxon>
    </lineage>
</organism>
<comment type="caution">
    <text evidence="4">The sequence shown here is derived from an EMBL/GenBank/DDBJ whole genome shotgun (WGS) entry which is preliminary data.</text>
</comment>
<dbReference type="InterPro" id="IPR034660">
    <property type="entry name" value="DinB/YfiT-like"/>
</dbReference>
<dbReference type="EMBL" id="SZNT01000294">
    <property type="protein sequence ID" value="TKH09180.1"/>
    <property type="molecule type" value="Genomic_DNA"/>
</dbReference>
<feature type="binding site" evidence="3">
    <location>
        <position position="44"/>
    </location>
    <ligand>
        <name>a divalent metal cation</name>
        <dbReference type="ChEBI" id="CHEBI:60240"/>
    </ligand>
</feature>